<reference evidence="4 5" key="1">
    <citation type="submission" date="2016-06" db="EMBL/GenBank/DDBJ databases">
        <authorList>
            <person name="Kjaerup R.B."/>
            <person name="Dalgaard T.S."/>
            <person name="Juul-Madsen H.R."/>
        </authorList>
    </citation>
    <scope>NUCLEOTIDE SEQUENCE [LARGE SCALE GENOMIC DNA]</scope>
    <source>
        <strain evidence="4 5">DSM 43818</strain>
    </source>
</reference>
<keyword evidence="2" id="KW-0472">Membrane</keyword>
<evidence type="ECO:0000256" key="2">
    <source>
        <dbReference type="SAM" id="Phobius"/>
    </source>
</evidence>
<dbReference type="AlphaFoldDB" id="A0A1C6T020"/>
<feature type="region of interest" description="Disordered" evidence="1">
    <location>
        <begin position="232"/>
        <end position="258"/>
    </location>
</feature>
<feature type="compositionally biased region" description="Low complexity" evidence="1">
    <location>
        <begin position="241"/>
        <end position="258"/>
    </location>
</feature>
<dbReference type="Pfam" id="PF21946">
    <property type="entry name" value="LppM"/>
    <property type="match status" value="1"/>
</dbReference>
<evidence type="ECO:0000313" key="4">
    <source>
        <dbReference type="EMBL" id="SCL35138.1"/>
    </source>
</evidence>
<feature type="domain" description="LppM" evidence="3">
    <location>
        <begin position="29"/>
        <end position="190"/>
    </location>
</feature>
<dbReference type="Proteomes" id="UP000199699">
    <property type="component" value="Unassembled WGS sequence"/>
</dbReference>
<sequence length="258" mass="27200">MNTGSGLGRMIRGALCLALGMTLAGCLELNAGLDVSRDDTVSGQLLLTARKSILPKNKTPDQGFADLRRYVPALPVGEESRYEDAQSVGAQISYDRVPLREFSTESMKLIREGDRYIFTLGLDLSAYQGKITELKPSEQTGIMRLTAFEISVTFPGRVLDANGTVNDRSVTWKLVPNQPKPTELRAVAQAPPRPSAAGGSTGGIPWPLVVAGVAVLLVVAVLVVVLLRRLRPSGPGAPDEPGTTTTPAVTAGTAPGPG</sequence>
<dbReference type="RefSeq" id="WP_139128993.1">
    <property type="nucleotide sequence ID" value="NZ_FMHT01000003.1"/>
</dbReference>
<evidence type="ECO:0000313" key="5">
    <source>
        <dbReference type="Proteomes" id="UP000199699"/>
    </source>
</evidence>
<gene>
    <name evidence="4" type="ORF">GA0070616_5148</name>
</gene>
<dbReference type="InterPro" id="IPR053807">
    <property type="entry name" value="LppM"/>
</dbReference>
<evidence type="ECO:0000256" key="1">
    <source>
        <dbReference type="SAM" id="MobiDB-lite"/>
    </source>
</evidence>
<proteinExistence type="predicted"/>
<protein>
    <recommendedName>
        <fullName evidence="3">LppM domain-containing protein</fullName>
    </recommendedName>
</protein>
<organism evidence="4 5">
    <name type="scientific">Micromonospora nigra</name>
    <dbReference type="NCBI Taxonomy" id="145857"/>
    <lineage>
        <taxon>Bacteria</taxon>
        <taxon>Bacillati</taxon>
        <taxon>Actinomycetota</taxon>
        <taxon>Actinomycetes</taxon>
        <taxon>Micromonosporales</taxon>
        <taxon>Micromonosporaceae</taxon>
        <taxon>Micromonospora</taxon>
    </lineage>
</organism>
<dbReference type="OrthoDB" id="3712375at2"/>
<dbReference type="EMBL" id="FMHT01000003">
    <property type="protein sequence ID" value="SCL35138.1"/>
    <property type="molecule type" value="Genomic_DNA"/>
</dbReference>
<dbReference type="STRING" id="145857.GA0070616_5148"/>
<name>A0A1C6T020_9ACTN</name>
<keyword evidence="5" id="KW-1185">Reference proteome</keyword>
<accession>A0A1C6T020</accession>
<feature type="transmembrane region" description="Helical" evidence="2">
    <location>
        <begin position="204"/>
        <end position="227"/>
    </location>
</feature>
<evidence type="ECO:0000259" key="3">
    <source>
        <dbReference type="Pfam" id="PF21946"/>
    </source>
</evidence>
<keyword evidence="2" id="KW-0812">Transmembrane</keyword>
<keyword evidence="2" id="KW-1133">Transmembrane helix</keyword>